<organism evidence="2 3">
    <name type="scientific">Cladophialophora carrionii</name>
    <dbReference type="NCBI Taxonomy" id="86049"/>
    <lineage>
        <taxon>Eukaryota</taxon>
        <taxon>Fungi</taxon>
        <taxon>Dikarya</taxon>
        <taxon>Ascomycota</taxon>
        <taxon>Pezizomycotina</taxon>
        <taxon>Eurotiomycetes</taxon>
        <taxon>Chaetothyriomycetidae</taxon>
        <taxon>Chaetothyriales</taxon>
        <taxon>Herpotrichiellaceae</taxon>
        <taxon>Cladophialophora</taxon>
    </lineage>
</organism>
<dbReference type="Proteomes" id="UP000094526">
    <property type="component" value="Unassembled WGS sequence"/>
</dbReference>
<evidence type="ECO:0000256" key="1">
    <source>
        <dbReference type="SAM" id="MobiDB-lite"/>
    </source>
</evidence>
<dbReference type="EMBL" id="LGRB01000016">
    <property type="protein sequence ID" value="OCT46269.1"/>
    <property type="molecule type" value="Genomic_DNA"/>
</dbReference>
<reference evidence="3" key="1">
    <citation type="submission" date="2015-07" db="EMBL/GenBank/DDBJ databases">
        <authorList>
            <person name="Teixeira M.M."/>
            <person name="Souza R.C."/>
            <person name="Almeida L.G."/>
            <person name="Vicente V.A."/>
            <person name="de Hoog S."/>
            <person name="Bocca A.L."/>
            <person name="de Almeida S.R."/>
            <person name="Vasconcelos A.T."/>
            <person name="Felipe M.S."/>
        </authorList>
    </citation>
    <scope>NUCLEOTIDE SEQUENCE [LARGE SCALE GENOMIC DNA]</scope>
    <source>
        <strain evidence="3">KSF</strain>
    </source>
</reference>
<sequence length="83" mass="9133">MANPICQPKPQPFAVFRKPVRSEQKLQLEAGVVRPSQRFFKWTTSTSELPEPLSSTPRVAPTPVIPGALPSMTGDANQKQNDC</sequence>
<keyword evidence="3" id="KW-1185">Reference proteome</keyword>
<feature type="compositionally biased region" description="Polar residues" evidence="1">
    <location>
        <begin position="46"/>
        <end position="57"/>
    </location>
</feature>
<comment type="caution">
    <text evidence="2">The sequence shown here is derived from an EMBL/GenBank/DDBJ whole genome shotgun (WGS) entry which is preliminary data.</text>
</comment>
<evidence type="ECO:0000313" key="2">
    <source>
        <dbReference type="EMBL" id="OCT46269.1"/>
    </source>
</evidence>
<dbReference type="AlphaFoldDB" id="A0A1C1CCQ2"/>
<feature type="compositionally biased region" description="Polar residues" evidence="1">
    <location>
        <begin position="74"/>
        <end position="83"/>
    </location>
</feature>
<proteinExistence type="predicted"/>
<accession>A0A1C1CCQ2</accession>
<gene>
    <name evidence="2" type="ORF">CLCR_01360</name>
</gene>
<feature type="region of interest" description="Disordered" evidence="1">
    <location>
        <begin position="46"/>
        <end position="83"/>
    </location>
</feature>
<evidence type="ECO:0000313" key="3">
    <source>
        <dbReference type="Proteomes" id="UP000094526"/>
    </source>
</evidence>
<protein>
    <submittedName>
        <fullName evidence="2">Uncharacterized protein</fullName>
    </submittedName>
</protein>
<name>A0A1C1CCQ2_9EURO</name>
<dbReference type="VEuPathDB" id="FungiDB:CLCR_01360"/>